<keyword evidence="10" id="KW-0739">Sodium transport</keyword>
<feature type="domain" description="Sodium/calcium exchanger membrane region" evidence="14">
    <location>
        <begin position="830"/>
        <end position="991"/>
    </location>
</feature>
<evidence type="ECO:0000256" key="13">
    <source>
        <dbReference type="SAM" id="Phobius"/>
    </source>
</evidence>
<accession>A0A5N6KMZ9</accession>
<feature type="compositionally biased region" description="Polar residues" evidence="12">
    <location>
        <begin position="486"/>
        <end position="509"/>
    </location>
</feature>
<feature type="transmembrane region" description="Helical" evidence="13">
    <location>
        <begin position="945"/>
        <end position="967"/>
    </location>
</feature>
<feature type="region of interest" description="Disordered" evidence="12">
    <location>
        <begin position="467"/>
        <end position="514"/>
    </location>
</feature>
<proteinExistence type="inferred from homology"/>
<dbReference type="AlphaFoldDB" id="A0A5N6KMZ9"/>
<feature type="transmembrane region" description="Helical" evidence="13">
    <location>
        <begin position="205"/>
        <end position="224"/>
    </location>
</feature>
<evidence type="ECO:0000313" key="16">
    <source>
        <dbReference type="Proteomes" id="UP000327013"/>
    </source>
</evidence>
<dbReference type="PANTHER" id="PTHR12266:SF0">
    <property type="entry name" value="MITOCHONDRIAL SODIUM_CALCIUM EXCHANGER PROTEIN"/>
    <property type="match status" value="1"/>
</dbReference>
<evidence type="ECO:0000256" key="11">
    <source>
        <dbReference type="ARBA" id="ARBA00038187"/>
    </source>
</evidence>
<keyword evidence="9 13" id="KW-0472">Membrane</keyword>
<evidence type="ECO:0000256" key="12">
    <source>
        <dbReference type="SAM" id="MobiDB-lite"/>
    </source>
</evidence>
<dbReference type="GO" id="GO:0006874">
    <property type="term" value="P:intracellular calcium ion homeostasis"/>
    <property type="evidence" value="ECO:0007669"/>
    <property type="project" value="TreeGrafter"/>
</dbReference>
<comment type="caution">
    <text evidence="15">The sequence shown here is derived from an EMBL/GenBank/DDBJ whole genome shotgun (WGS) entry which is preliminary data.</text>
</comment>
<feature type="domain" description="Sodium/calcium exchanger membrane region" evidence="14">
    <location>
        <begin position="108"/>
        <end position="248"/>
    </location>
</feature>
<evidence type="ECO:0000256" key="1">
    <source>
        <dbReference type="ARBA" id="ARBA00004141"/>
    </source>
</evidence>
<feature type="transmembrane region" description="Helical" evidence="13">
    <location>
        <begin position="133"/>
        <end position="152"/>
    </location>
</feature>
<protein>
    <recommendedName>
        <fullName evidence="14">Sodium/calcium exchanger membrane region domain-containing protein</fullName>
    </recommendedName>
</protein>
<dbReference type="OrthoDB" id="407410at2759"/>
<keyword evidence="8" id="KW-0915">Sodium</keyword>
<evidence type="ECO:0000256" key="3">
    <source>
        <dbReference type="ARBA" id="ARBA00022449"/>
    </source>
</evidence>
<feature type="compositionally biased region" description="Basic and acidic residues" evidence="12">
    <location>
        <begin position="305"/>
        <end position="329"/>
    </location>
</feature>
<evidence type="ECO:0000256" key="4">
    <source>
        <dbReference type="ARBA" id="ARBA00022538"/>
    </source>
</evidence>
<evidence type="ECO:0000256" key="6">
    <source>
        <dbReference type="ARBA" id="ARBA00022958"/>
    </source>
</evidence>
<feature type="region of interest" description="Disordered" evidence="12">
    <location>
        <begin position="669"/>
        <end position="698"/>
    </location>
</feature>
<feature type="region of interest" description="Disordered" evidence="12">
    <location>
        <begin position="405"/>
        <end position="437"/>
    </location>
</feature>
<dbReference type="InterPro" id="IPR044880">
    <property type="entry name" value="NCX_ion-bd_dom_sf"/>
</dbReference>
<dbReference type="Proteomes" id="UP000327013">
    <property type="component" value="Unassembled WGS sequence"/>
</dbReference>
<feature type="transmembrane region" description="Helical" evidence="13">
    <location>
        <begin position="798"/>
        <end position="818"/>
    </location>
</feature>
<dbReference type="Pfam" id="PF01699">
    <property type="entry name" value="Na_Ca_ex"/>
    <property type="match status" value="2"/>
</dbReference>
<feature type="transmembrane region" description="Helical" evidence="13">
    <location>
        <begin position="230"/>
        <end position="253"/>
    </location>
</feature>
<evidence type="ECO:0000259" key="14">
    <source>
        <dbReference type="Pfam" id="PF01699"/>
    </source>
</evidence>
<dbReference type="GO" id="GO:0015297">
    <property type="term" value="F:antiporter activity"/>
    <property type="evidence" value="ECO:0007669"/>
    <property type="project" value="UniProtKB-KW"/>
</dbReference>
<evidence type="ECO:0000256" key="10">
    <source>
        <dbReference type="ARBA" id="ARBA00023201"/>
    </source>
</evidence>
<keyword evidence="10" id="KW-0406">Ion transport</keyword>
<name>A0A5N6KMZ9_9ROSI</name>
<feature type="region of interest" description="Disordered" evidence="12">
    <location>
        <begin position="277"/>
        <end position="329"/>
    </location>
</feature>
<evidence type="ECO:0000256" key="2">
    <source>
        <dbReference type="ARBA" id="ARBA00022448"/>
    </source>
</evidence>
<gene>
    <name evidence="15" type="ORF">FH972_020952</name>
</gene>
<dbReference type="Gene3D" id="1.20.1420.30">
    <property type="entry name" value="NCX, central ion-binding region"/>
    <property type="match status" value="2"/>
</dbReference>
<feature type="transmembrane region" description="Helical" evidence="13">
    <location>
        <begin position="102"/>
        <end position="121"/>
    </location>
</feature>
<keyword evidence="6" id="KW-0630">Potassium</keyword>
<feature type="compositionally biased region" description="Polar residues" evidence="12">
    <location>
        <begin position="405"/>
        <end position="429"/>
    </location>
</feature>
<comment type="similarity">
    <text evidence="11">Belongs to the Ca(2+):cation antiporter (CaCA) (TC 2.A.19) family. Cation/calcium exchanger (CCX) subfamily.</text>
</comment>
<evidence type="ECO:0000256" key="8">
    <source>
        <dbReference type="ARBA" id="ARBA00023053"/>
    </source>
</evidence>
<dbReference type="GO" id="GO:0008324">
    <property type="term" value="F:monoatomic cation transmembrane transporter activity"/>
    <property type="evidence" value="ECO:0007669"/>
    <property type="project" value="TreeGrafter"/>
</dbReference>
<evidence type="ECO:0000256" key="7">
    <source>
        <dbReference type="ARBA" id="ARBA00022989"/>
    </source>
</evidence>
<feature type="transmembrane region" description="Helical" evidence="13">
    <location>
        <begin position="979"/>
        <end position="1000"/>
    </location>
</feature>
<feature type="region of interest" description="Disordered" evidence="12">
    <location>
        <begin position="572"/>
        <end position="594"/>
    </location>
</feature>
<dbReference type="PANTHER" id="PTHR12266">
    <property type="entry name" value="NA+/CA2+ K+ INDEPENDENT EXCHANGER"/>
    <property type="match status" value="1"/>
</dbReference>
<keyword evidence="3" id="KW-0050">Antiport</keyword>
<dbReference type="InterPro" id="IPR004837">
    <property type="entry name" value="NaCa_Exmemb"/>
</dbReference>
<dbReference type="InterPro" id="IPR051359">
    <property type="entry name" value="CaCA_antiporter"/>
</dbReference>
<feature type="transmembrane region" description="Helical" evidence="13">
    <location>
        <begin position="765"/>
        <end position="786"/>
    </location>
</feature>
<sequence length="1006" mass="111223">MRSEGLPMARRRRSAHPGRPFVIAIFLLCAIALFSLLRDNTGHDLLVRRSSLSTSHGDPSCRQVHKAEDQCAFVKEYCEDEEAGLLSYLRLYYCRLPKTKPLGFTIIALWTALLFTTIGVAASDFFCINLSTISGILGMSESMAGVTFLAFGNGSPDVFSTFAAMKTNSGSLAVGELIGAASFIAAVVAASMALVRPFKVARKSFVRDVGFFIVAVSFSMVFLANGKLELWECIVMVAFYIFYVTIVVVWHWYLGRRRRRREAAAAARGHYTISGEDEIDTEEQYHDDPDDAEIRSFNPQSRVVSTEDMHDLERANTEAGRESLDDLDEQSERNRWMGDLSANMRVTRPPGRTRSSTMNPIRPSLVGALEFQSVLATLQKSRNIQHVPINLRRYSDDLSMTTAQQKKAYSTTSDPEVSSNYDAPVSQTAGPDLDASNFSGRARAVSTGDAMALGIDRDHLAVPGTAQHYESSLHRNTRPDALLHSITPTPSEGNTSRDPIATPNRSRASSGAGLLAPPWQEYEGRHHLQSSGPLLVHSPLSMSPRMRPQLRISPPGSIHIGEASPSFRREYRDDGLEDPISGRPPVLRLPSGDTVRDSLYQVESDKSEQMRPISWWPYHLLPPPEVMYRTLFPTLTNFKRKGWFDMFLSLATAPSFFLLTITLPVVEPTSPDDDDESQHATLIPQSAPDSSSPMRSHDSHYRSHVSIAAEAVSIEESHHHHDHTPEPYSDTAVLDDPAGAEHILTSRKPGGQPQDFIKAKYWNRWLVLIQSFTAPFFILTVIWASFDDATWSDLGKMCAWSLLGSMGLAAFLLFTTTPTRPPKWQFLLCFGGFAVSVAWISTIANEVVGVLKAIGVVFNMSDAILGLTIFAVGNSLGDLVADVTVARLGYPVMALSACFGGPMLNILLGIGLSGSYMVITGEEKYHKKHPHKTPRFKPYQIEVSWTLLISAIGLLITLLCLLVLVPLNGWRMDRRIGCLLVVIWMATTVVNVVVEVLGIADNWAMF</sequence>
<keyword evidence="4" id="KW-0633">Potassium transport</keyword>
<keyword evidence="2" id="KW-0813">Transport</keyword>
<organism evidence="15 16">
    <name type="scientific">Carpinus fangiana</name>
    <dbReference type="NCBI Taxonomy" id="176857"/>
    <lineage>
        <taxon>Eukaryota</taxon>
        <taxon>Viridiplantae</taxon>
        <taxon>Streptophyta</taxon>
        <taxon>Embryophyta</taxon>
        <taxon>Tracheophyta</taxon>
        <taxon>Spermatophyta</taxon>
        <taxon>Magnoliopsida</taxon>
        <taxon>eudicotyledons</taxon>
        <taxon>Gunneridae</taxon>
        <taxon>Pentapetalae</taxon>
        <taxon>rosids</taxon>
        <taxon>fabids</taxon>
        <taxon>Fagales</taxon>
        <taxon>Betulaceae</taxon>
        <taxon>Carpinus</taxon>
    </lineage>
</organism>
<comment type="subcellular location">
    <subcellularLocation>
        <location evidence="1">Membrane</location>
        <topology evidence="1">Multi-pass membrane protein</topology>
    </subcellularLocation>
</comment>
<dbReference type="GO" id="GO:0006813">
    <property type="term" value="P:potassium ion transport"/>
    <property type="evidence" value="ECO:0007669"/>
    <property type="project" value="UniProtKB-KW"/>
</dbReference>
<feature type="transmembrane region" description="Helical" evidence="13">
    <location>
        <begin position="21"/>
        <end position="37"/>
    </location>
</feature>
<evidence type="ECO:0000313" key="15">
    <source>
        <dbReference type="EMBL" id="KAB8336641.1"/>
    </source>
</evidence>
<keyword evidence="16" id="KW-1185">Reference proteome</keyword>
<feature type="transmembrane region" description="Helical" evidence="13">
    <location>
        <begin position="172"/>
        <end position="193"/>
    </location>
</feature>
<feature type="transmembrane region" description="Helical" evidence="13">
    <location>
        <begin position="824"/>
        <end position="843"/>
    </location>
</feature>
<feature type="compositionally biased region" description="Polar residues" evidence="12">
    <location>
        <begin position="679"/>
        <end position="694"/>
    </location>
</feature>
<evidence type="ECO:0000256" key="5">
    <source>
        <dbReference type="ARBA" id="ARBA00022692"/>
    </source>
</evidence>
<evidence type="ECO:0000256" key="9">
    <source>
        <dbReference type="ARBA" id="ARBA00023136"/>
    </source>
</evidence>
<dbReference type="GO" id="GO:0016020">
    <property type="term" value="C:membrane"/>
    <property type="evidence" value="ECO:0007669"/>
    <property type="project" value="UniProtKB-SubCell"/>
</dbReference>
<feature type="transmembrane region" description="Helical" evidence="13">
    <location>
        <begin position="892"/>
        <end position="919"/>
    </location>
</feature>
<feature type="transmembrane region" description="Helical" evidence="13">
    <location>
        <begin position="850"/>
        <end position="872"/>
    </location>
</feature>
<dbReference type="EMBL" id="VIBQ01000009">
    <property type="protein sequence ID" value="KAB8336641.1"/>
    <property type="molecule type" value="Genomic_DNA"/>
</dbReference>
<dbReference type="GO" id="GO:0006814">
    <property type="term" value="P:sodium ion transport"/>
    <property type="evidence" value="ECO:0007669"/>
    <property type="project" value="UniProtKB-KW"/>
</dbReference>
<reference evidence="15 16" key="1">
    <citation type="submission" date="2019-06" db="EMBL/GenBank/DDBJ databases">
        <title>A chromosomal-level reference genome of Carpinus fangiana (Coryloideae, Betulaceae).</title>
        <authorList>
            <person name="Yang X."/>
            <person name="Wang Z."/>
            <person name="Zhang L."/>
            <person name="Hao G."/>
            <person name="Liu J."/>
            <person name="Yang Y."/>
        </authorList>
    </citation>
    <scope>NUCLEOTIDE SEQUENCE [LARGE SCALE GENOMIC DNA]</scope>
    <source>
        <strain evidence="15">Cfa_2016G</strain>
        <tissue evidence="15">Leaf</tissue>
    </source>
</reference>
<keyword evidence="5 13" id="KW-0812">Transmembrane</keyword>
<keyword evidence="7 13" id="KW-1133">Transmembrane helix</keyword>